<accession>A0ABX0VBH9</accession>
<organism evidence="2 3">
    <name type="scientific">Microvirga terricola</name>
    <dbReference type="NCBI Taxonomy" id="2719797"/>
    <lineage>
        <taxon>Bacteria</taxon>
        <taxon>Pseudomonadati</taxon>
        <taxon>Pseudomonadota</taxon>
        <taxon>Alphaproteobacteria</taxon>
        <taxon>Hyphomicrobiales</taxon>
        <taxon>Methylobacteriaceae</taxon>
        <taxon>Microvirga</taxon>
    </lineage>
</organism>
<dbReference type="RefSeq" id="WP_167673076.1">
    <property type="nucleotide sequence ID" value="NZ_JAATJS010000003.1"/>
</dbReference>
<feature type="transmembrane region" description="Helical" evidence="1">
    <location>
        <begin position="6"/>
        <end position="27"/>
    </location>
</feature>
<reference evidence="2 3" key="1">
    <citation type="submission" date="2020-03" db="EMBL/GenBank/DDBJ databases">
        <title>The genome sequence of Microvirga sp. c23x22.</title>
        <authorList>
            <person name="Zhang X."/>
        </authorList>
    </citation>
    <scope>NUCLEOTIDE SEQUENCE [LARGE SCALE GENOMIC DNA]</scope>
    <source>
        <strain evidence="3">c23x22</strain>
    </source>
</reference>
<keyword evidence="3" id="KW-1185">Reference proteome</keyword>
<evidence type="ECO:0000313" key="3">
    <source>
        <dbReference type="Proteomes" id="UP000707352"/>
    </source>
</evidence>
<feature type="transmembrane region" description="Helical" evidence="1">
    <location>
        <begin position="39"/>
        <end position="64"/>
    </location>
</feature>
<dbReference type="Proteomes" id="UP000707352">
    <property type="component" value="Unassembled WGS sequence"/>
</dbReference>
<keyword evidence="1" id="KW-0472">Membrane</keyword>
<sequence>MAPPVIPLSVWLLGAFDPVLIVIAVWLGWKADQIGKVFIAAIAALAVSVITSWLIHSIGLPWIAPIGQDAPTLLPIRSVAAVVWALVGYFARRWSKR</sequence>
<evidence type="ECO:0000256" key="1">
    <source>
        <dbReference type="SAM" id="Phobius"/>
    </source>
</evidence>
<name>A0ABX0VBH9_9HYPH</name>
<feature type="transmembrane region" description="Helical" evidence="1">
    <location>
        <begin position="70"/>
        <end position="91"/>
    </location>
</feature>
<keyword evidence="1" id="KW-0812">Transmembrane</keyword>
<proteinExistence type="predicted"/>
<dbReference type="EMBL" id="JAATJS010000003">
    <property type="protein sequence ID" value="NIX77199.1"/>
    <property type="molecule type" value="Genomic_DNA"/>
</dbReference>
<keyword evidence="1" id="KW-1133">Transmembrane helix</keyword>
<protein>
    <submittedName>
        <fullName evidence="2">Uncharacterized protein</fullName>
    </submittedName>
</protein>
<evidence type="ECO:0000313" key="2">
    <source>
        <dbReference type="EMBL" id="NIX77199.1"/>
    </source>
</evidence>
<gene>
    <name evidence="2" type="ORF">HB375_11330</name>
</gene>
<comment type="caution">
    <text evidence="2">The sequence shown here is derived from an EMBL/GenBank/DDBJ whole genome shotgun (WGS) entry which is preliminary data.</text>
</comment>